<feature type="chain" id="PRO_5017017198" description="Peptidoglycan binding-like domain-containing protein" evidence="2">
    <location>
        <begin position="26"/>
        <end position="1421"/>
    </location>
</feature>
<feature type="domain" description="Peptidoglycan binding-like" evidence="3">
    <location>
        <begin position="87"/>
        <end position="132"/>
    </location>
</feature>
<evidence type="ECO:0000256" key="2">
    <source>
        <dbReference type="SAM" id="SignalP"/>
    </source>
</evidence>
<evidence type="ECO:0000259" key="3">
    <source>
        <dbReference type="Pfam" id="PF01471"/>
    </source>
</evidence>
<feature type="compositionally biased region" description="Low complexity" evidence="1">
    <location>
        <begin position="45"/>
        <end position="81"/>
    </location>
</feature>
<keyword evidence="5" id="KW-1185">Reference proteome</keyword>
<accession>A0A368Z6D6</accession>
<dbReference type="SUPFAM" id="SSF47090">
    <property type="entry name" value="PGBD-like"/>
    <property type="match status" value="1"/>
</dbReference>
<sequence length="1421" mass="150941">MMARNALLIGSLLSASIALTQPVHSDELGRFFGTIAGEIVRDQMRQQQVQPRRQQPQASQPQTRQQTGARQQSAAPQPQQPEMSLAERMAVQRALAATGHYAGGIDGILGSGSRRAIAGWQASLGAAATGYLLPQQARMLIAAAPPPDPLYEMAAPNPAARPGVTQGWAGNAPVSATAADGHYAAPMLAGSAPAAPAAEPLPGDALIGDNELARQLVIWTIAQNPALLNSSHGLGALISFNYAPEIQAQRITDPALRRQILTAKLATEDKSPPTRAVLERWVQIQPAWDGAPPKMATEFADIEGVPTITALNAVSRGPYAPSVWSLAVDQPFFLPPPEGFAAWTIPPESRDELLLQIDITLSDVRPRIGSADIGVRGGSAKATINRVTLIRRPPPAHNRSDPNPPDEILHTWTGEAPATASPDRPADPGAIAAVYGGAVSGGRYVVSSGGSDMGLDVIHQPLLAGDWGRLDEALPLALSLRRLTEAAPDRQPDPQLTEMLSQYLLTARERIDLLPVEIAQRNDSTTISELALHAAMTENAAAVRDIVVTRAPDLPLAMRHVGYASLGEYDFTANAFPVSVDPSLLQRLPLAKPGPDMSLDALLPIAPTDAQALLDTMAQINPDGGQNRQLFSVVDYVLEEMVPRGARPGPITQAELEALSPRSRIESVALFIDPGLTQKLMDLPIPEDPAHAVAAAEGVEGPPEEIYATTGKSLWGAFARADVKDEWSSSYIMSMQQVYRGGDAGLEARTEAMRNEMIAEARNSYWIGAHLDVGEYDPNTGSVPLTGYTLVPVPYDNDISGVAPPPLQPRDSRDFAALQVTAEEAAKIDQLRESRTRIAAYLLIRPDEVVFDDENHAPFLTFARPEAVLLGPAGSDGMPDPVILRIGMLEPPRLDAAITAAEGGAASPVTAAPEALFLDQEGVDLLALSLDPAVYGDSGWQRMLIQRLVKERWFALEGEALRGDLPWGNFFANPQLTPQADEVAALLPAFRDWTMARAAALPQDLLLPHGPVPQNSPQCGMILDVTGPGSEADIRFILSDAASLLGDALPLPENVPVGYSNVARAGSHQVWAFDSAPPHSNCSYPRGVDGAELGDLIAADPDSTSALVHVAAVPTLGTAGEGVLSQLLRLKISELRLAPAEGADNIPAGLRAVVIVATSVESVTGYRHGRNNSGFEEVVTLTPQDWATPVAQTLASEDVVGLTIGMTLADFETAARAHLGKAVLFREETPGKGMFGHARGLLNLETGEALAAVYAPHAEGQPVVAIMRRLSLPASKASTEAVKQGLIQKYGALSREIDDGFWLWGTLPDNEDGWGVCGGPSLLGSSGRERAPELVPTEDLGQPVGTYQNSPAYWYDAGWPDIVTDRPGQVDPSRCGPVVGAMVADSGAAGRMLQLWLLDRKLAGEFDALPKPAVEAADIKF</sequence>
<evidence type="ECO:0000313" key="5">
    <source>
        <dbReference type="Proteomes" id="UP000253345"/>
    </source>
</evidence>
<proteinExistence type="predicted"/>
<keyword evidence="2" id="KW-0732">Signal</keyword>
<dbReference type="Proteomes" id="UP000253345">
    <property type="component" value="Unassembled WGS sequence"/>
</dbReference>
<gene>
    <name evidence="4" type="ORF">DFP89_104174</name>
</gene>
<dbReference type="InterPro" id="IPR002477">
    <property type="entry name" value="Peptidoglycan-bd-like"/>
</dbReference>
<feature type="region of interest" description="Disordered" evidence="1">
    <location>
        <begin position="391"/>
        <end position="411"/>
    </location>
</feature>
<dbReference type="Pfam" id="PF01471">
    <property type="entry name" value="PG_binding_1"/>
    <property type="match status" value="1"/>
</dbReference>
<evidence type="ECO:0000313" key="4">
    <source>
        <dbReference type="EMBL" id="RCW86787.1"/>
    </source>
</evidence>
<dbReference type="InterPro" id="IPR036365">
    <property type="entry name" value="PGBD-like_sf"/>
</dbReference>
<feature type="region of interest" description="Disordered" evidence="1">
    <location>
        <begin position="43"/>
        <end position="84"/>
    </location>
</feature>
<comment type="caution">
    <text evidence="4">The sequence shown here is derived from an EMBL/GenBank/DDBJ whole genome shotgun (WGS) entry which is preliminary data.</text>
</comment>
<dbReference type="InterPro" id="IPR036366">
    <property type="entry name" value="PGBDSf"/>
</dbReference>
<organism evidence="4 5">
    <name type="scientific">Paracoccus lutimaris</name>
    <dbReference type="NCBI Taxonomy" id="1490030"/>
    <lineage>
        <taxon>Bacteria</taxon>
        <taxon>Pseudomonadati</taxon>
        <taxon>Pseudomonadota</taxon>
        <taxon>Alphaproteobacteria</taxon>
        <taxon>Rhodobacterales</taxon>
        <taxon>Paracoccaceae</taxon>
        <taxon>Paracoccus</taxon>
    </lineage>
</organism>
<protein>
    <recommendedName>
        <fullName evidence="3">Peptidoglycan binding-like domain-containing protein</fullName>
    </recommendedName>
</protein>
<dbReference type="EMBL" id="QPJL01000004">
    <property type="protein sequence ID" value="RCW86787.1"/>
    <property type="molecule type" value="Genomic_DNA"/>
</dbReference>
<reference evidence="4 5" key="1">
    <citation type="submission" date="2018-07" db="EMBL/GenBank/DDBJ databases">
        <title>Genomic Encyclopedia of Type Strains, Phase III (KMG-III): the genomes of soil and plant-associated and newly described type strains.</title>
        <authorList>
            <person name="Whitman W."/>
        </authorList>
    </citation>
    <scope>NUCLEOTIDE SEQUENCE [LARGE SCALE GENOMIC DNA]</scope>
    <source>
        <strain evidence="4 5">CECT 8525</strain>
    </source>
</reference>
<feature type="signal peptide" evidence="2">
    <location>
        <begin position="1"/>
        <end position="25"/>
    </location>
</feature>
<dbReference type="Gene3D" id="1.10.101.10">
    <property type="entry name" value="PGBD-like superfamily/PGBD"/>
    <property type="match status" value="1"/>
</dbReference>
<name>A0A368Z6D6_9RHOB</name>
<evidence type="ECO:0000256" key="1">
    <source>
        <dbReference type="SAM" id="MobiDB-lite"/>
    </source>
</evidence>